<protein>
    <submittedName>
        <fullName evidence="1">Eco29kI family restriction endonuclease</fullName>
        <ecNumber evidence="1">3.1.21.-</ecNumber>
    </submittedName>
</protein>
<organism evidence="1 2">
    <name type="scientific">Arcanobacterium canis</name>
    <dbReference type="NCBI Taxonomy" id="999183"/>
    <lineage>
        <taxon>Bacteria</taxon>
        <taxon>Bacillati</taxon>
        <taxon>Actinomycetota</taxon>
        <taxon>Actinomycetes</taxon>
        <taxon>Actinomycetales</taxon>
        <taxon>Actinomycetaceae</taxon>
        <taxon>Arcanobacterium</taxon>
    </lineage>
</organism>
<keyword evidence="2" id="KW-1185">Reference proteome</keyword>
<keyword evidence="1" id="KW-0378">Hydrolase</keyword>
<dbReference type="Proteomes" id="UP001215216">
    <property type="component" value="Chromosome"/>
</dbReference>
<dbReference type="InterPro" id="IPR018575">
    <property type="entry name" value="Restrct_endonuc_II_Eco29kI"/>
</dbReference>
<name>A0ABY8G0V7_9ACTO</name>
<sequence length="199" mass="22046">MSAPFNPLDMRNLAESIVNALDEVEPQPLGELVRFEGAGIYALYYHGPFEAYSLLTEQNRDGSREPIYIGKAVPSGGRRGIAVETKTTALFKRLGDHAKSIVAASNLDIADFRARWLVMEDIWIPLGESAMIRRHTPVWNALLDGFGNHDPGKGRINGVRSKWDTLHPGRPWAGKFPPNPESPAAVAQEVTEYLRSRLA</sequence>
<dbReference type="Pfam" id="PF09517">
    <property type="entry name" value="RE_Eco29kI"/>
    <property type="match status" value="1"/>
</dbReference>
<dbReference type="GO" id="GO:0004519">
    <property type="term" value="F:endonuclease activity"/>
    <property type="evidence" value="ECO:0007669"/>
    <property type="project" value="UniProtKB-KW"/>
</dbReference>
<dbReference type="EC" id="3.1.21.-" evidence="1"/>
<dbReference type="GO" id="GO:0016787">
    <property type="term" value="F:hydrolase activity"/>
    <property type="evidence" value="ECO:0007669"/>
    <property type="project" value="UniProtKB-KW"/>
</dbReference>
<keyword evidence="1" id="KW-0255">Endonuclease</keyword>
<gene>
    <name evidence="1" type="ORF">P7079_01540</name>
</gene>
<reference evidence="1 2" key="1">
    <citation type="submission" date="2023-03" db="EMBL/GenBank/DDBJ databases">
        <title>Complete genome of Arcanobacterium canis strain DSM 25104 isolated in 2010 from a canine otitis externa in Germany.</title>
        <authorList>
            <person name="Borowiak M."/>
            <person name="Kreitlow A."/>
            <person name="Malorny B."/>
            <person name="Laemmler C."/>
            <person name="Prenger-Berninghoff E."/>
            <person name="Ploetz M."/>
            <person name="Abdulmawjood A."/>
        </authorList>
    </citation>
    <scope>NUCLEOTIDE SEQUENCE [LARGE SCALE GENOMIC DNA]</scope>
    <source>
        <strain evidence="1 2">DSM 25104</strain>
    </source>
</reference>
<accession>A0ABY8G0V7</accession>
<proteinExistence type="predicted"/>
<dbReference type="EMBL" id="CP121208">
    <property type="protein sequence ID" value="WFM83690.1"/>
    <property type="molecule type" value="Genomic_DNA"/>
</dbReference>
<evidence type="ECO:0000313" key="1">
    <source>
        <dbReference type="EMBL" id="WFM83690.1"/>
    </source>
</evidence>
<keyword evidence="1" id="KW-0540">Nuclease</keyword>
<evidence type="ECO:0000313" key="2">
    <source>
        <dbReference type="Proteomes" id="UP001215216"/>
    </source>
</evidence>
<dbReference type="RefSeq" id="WP_278013085.1">
    <property type="nucleotide sequence ID" value="NZ_CP121208.1"/>
</dbReference>